<comment type="caution">
    <text evidence="8">The sequence shown here is derived from an EMBL/GenBank/DDBJ whole genome shotgun (WGS) entry which is preliminary data.</text>
</comment>
<keyword evidence="3" id="KW-0808">Transferase</keyword>
<evidence type="ECO:0000256" key="6">
    <source>
        <dbReference type="ARBA" id="ARBA00023006"/>
    </source>
</evidence>
<organism evidence="8 9">
    <name type="scientific">Lentinula raphanica</name>
    <dbReference type="NCBI Taxonomy" id="153919"/>
    <lineage>
        <taxon>Eukaryota</taxon>
        <taxon>Fungi</taxon>
        <taxon>Dikarya</taxon>
        <taxon>Basidiomycota</taxon>
        <taxon>Agaricomycotina</taxon>
        <taxon>Agaricomycetes</taxon>
        <taxon>Agaricomycetidae</taxon>
        <taxon>Agaricales</taxon>
        <taxon>Marasmiineae</taxon>
        <taxon>Omphalotaceae</taxon>
        <taxon>Lentinula</taxon>
    </lineage>
</organism>
<dbReference type="GO" id="GO:0061651">
    <property type="term" value="F:Atg12 conjugating enzyme activity"/>
    <property type="evidence" value="ECO:0007669"/>
    <property type="project" value="TreeGrafter"/>
</dbReference>
<evidence type="ECO:0000256" key="5">
    <source>
        <dbReference type="ARBA" id="ARBA00022927"/>
    </source>
</evidence>
<sequence length="215" mass="24013">MLTRPQFQLACKLLIKEYDSSHPSMATNALRGWLWNEHPSVSGLGYLSRSSNHVSRGKESPEAIDLNDDYIEDDEAAAPICITSEVLVSQQYVVYSATFQVPCFYFNIYHSDGSPLSINELLSSSLFRPGLTQDADTTTFALTRRNAAFPLLSQGDHPTTGKPCWFLHPCETDAAVEELLKESEKVGESEDAQLLQWMKIWFMVLGNVVDLAGNF</sequence>
<dbReference type="GO" id="GO:0015031">
    <property type="term" value="P:protein transport"/>
    <property type="evidence" value="ECO:0007669"/>
    <property type="project" value="UniProtKB-KW"/>
</dbReference>
<dbReference type="GO" id="GO:0000045">
    <property type="term" value="P:autophagosome assembly"/>
    <property type="evidence" value="ECO:0007669"/>
    <property type="project" value="TreeGrafter"/>
</dbReference>
<evidence type="ECO:0000256" key="3">
    <source>
        <dbReference type="ARBA" id="ARBA00022679"/>
    </source>
</evidence>
<dbReference type="Pfam" id="PF03987">
    <property type="entry name" value="Autophagy_act_C"/>
    <property type="match status" value="1"/>
</dbReference>
<keyword evidence="9" id="KW-1185">Reference proteome</keyword>
<evidence type="ECO:0000256" key="4">
    <source>
        <dbReference type="ARBA" id="ARBA00022786"/>
    </source>
</evidence>
<name>A0AA38P4Q8_9AGAR</name>
<gene>
    <name evidence="8" type="ORF">F5878DRAFT_626290</name>
</gene>
<accession>A0AA38P4Q8</accession>
<evidence type="ECO:0000256" key="1">
    <source>
        <dbReference type="ARBA" id="ARBA00005696"/>
    </source>
</evidence>
<dbReference type="PANTHER" id="PTHR14957">
    <property type="entry name" value="UBIQUITIN-LIKE-CONJUGATING ENZYME ATG10"/>
    <property type="match status" value="1"/>
</dbReference>
<protein>
    <recommendedName>
        <fullName evidence="2">Ubiquitin-like-conjugating enzyme ATG10</fullName>
    </recommendedName>
    <alternativeName>
        <fullName evidence="7">Autophagy-related protein 10</fullName>
    </alternativeName>
</protein>
<dbReference type="Gene3D" id="3.30.1460.50">
    <property type="match status" value="1"/>
</dbReference>
<keyword evidence="6" id="KW-0072">Autophagy</keyword>
<dbReference type="AlphaFoldDB" id="A0AA38P4Q8"/>
<keyword evidence="5" id="KW-0653">Protein transport</keyword>
<keyword evidence="5" id="KW-0813">Transport</keyword>
<evidence type="ECO:0000256" key="2">
    <source>
        <dbReference type="ARBA" id="ARBA00021099"/>
    </source>
</evidence>
<dbReference type="GO" id="GO:0000422">
    <property type="term" value="P:autophagy of mitochondrion"/>
    <property type="evidence" value="ECO:0007669"/>
    <property type="project" value="TreeGrafter"/>
</dbReference>
<dbReference type="PANTHER" id="PTHR14957:SF1">
    <property type="entry name" value="UBIQUITIN-LIKE-CONJUGATING ENZYME ATG10"/>
    <property type="match status" value="1"/>
</dbReference>
<comment type="similarity">
    <text evidence="1">Belongs to the ATG10 family.</text>
</comment>
<dbReference type="GO" id="GO:0032446">
    <property type="term" value="P:protein modification by small protein conjugation"/>
    <property type="evidence" value="ECO:0007669"/>
    <property type="project" value="TreeGrafter"/>
</dbReference>
<dbReference type="Proteomes" id="UP001163846">
    <property type="component" value="Unassembled WGS sequence"/>
</dbReference>
<dbReference type="EMBL" id="MU806355">
    <property type="protein sequence ID" value="KAJ3836038.1"/>
    <property type="molecule type" value="Genomic_DNA"/>
</dbReference>
<evidence type="ECO:0000256" key="7">
    <source>
        <dbReference type="ARBA" id="ARBA00029833"/>
    </source>
</evidence>
<proteinExistence type="inferred from homology"/>
<evidence type="ECO:0000313" key="9">
    <source>
        <dbReference type="Proteomes" id="UP001163846"/>
    </source>
</evidence>
<dbReference type="GO" id="GO:0005829">
    <property type="term" value="C:cytosol"/>
    <property type="evidence" value="ECO:0007669"/>
    <property type="project" value="TreeGrafter"/>
</dbReference>
<evidence type="ECO:0000313" key="8">
    <source>
        <dbReference type="EMBL" id="KAJ3836038.1"/>
    </source>
</evidence>
<dbReference type="InterPro" id="IPR007135">
    <property type="entry name" value="Atg3/Atg10"/>
</dbReference>
<keyword evidence="4" id="KW-0833">Ubl conjugation pathway</keyword>
<reference evidence="8" key="1">
    <citation type="submission" date="2022-08" db="EMBL/GenBank/DDBJ databases">
        <authorList>
            <consortium name="DOE Joint Genome Institute"/>
            <person name="Min B."/>
            <person name="Riley R."/>
            <person name="Sierra-Patev S."/>
            <person name="Naranjo-Ortiz M."/>
            <person name="Looney B."/>
            <person name="Konkel Z."/>
            <person name="Slot J.C."/>
            <person name="Sakamoto Y."/>
            <person name="Steenwyk J.L."/>
            <person name="Rokas A."/>
            <person name="Carro J."/>
            <person name="Camarero S."/>
            <person name="Ferreira P."/>
            <person name="Molpeceres G."/>
            <person name="Ruiz-Duenas F.J."/>
            <person name="Serrano A."/>
            <person name="Henrissat B."/>
            <person name="Drula E."/>
            <person name="Hughes K.W."/>
            <person name="Mata J.L."/>
            <person name="Ishikawa N.K."/>
            <person name="Vargas-Isla R."/>
            <person name="Ushijima S."/>
            <person name="Smith C.A."/>
            <person name="Ahrendt S."/>
            <person name="Andreopoulos W."/>
            <person name="He G."/>
            <person name="Labutti K."/>
            <person name="Lipzen A."/>
            <person name="Ng V."/>
            <person name="Sandor L."/>
            <person name="Barry K."/>
            <person name="Martinez A.T."/>
            <person name="Xiao Y."/>
            <person name="Gibbons J.G."/>
            <person name="Terashima K."/>
            <person name="Hibbett D.S."/>
            <person name="Grigoriev I.V."/>
        </authorList>
    </citation>
    <scope>NUCLEOTIDE SEQUENCE</scope>
    <source>
        <strain evidence="8">TFB9207</strain>
    </source>
</reference>